<keyword evidence="4" id="KW-0121">Carboxypeptidase</keyword>
<feature type="domain" description="PA" evidence="17">
    <location>
        <begin position="213"/>
        <end position="278"/>
    </location>
</feature>
<evidence type="ECO:0000256" key="3">
    <source>
        <dbReference type="ARBA" id="ARBA00005634"/>
    </source>
</evidence>
<reference evidence="20" key="1">
    <citation type="journal article" date="2014" name="Genome Announc.">
        <title>De novo whole-genome sequence and genome annotation of Lichtheimia ramosa.</title>
        <authorList>
            <person name="Linde J."/>
            <person name="Schwartze V."/>
            <person name="Binder U."/>
            <person name="Lass-Florl C."/>
            <person name="Voigt K."/>
            <person name="Horn F."/>
        </authorList>
    </citation>
    <scope>NUCLEOTIDE SEQUENCE</scope>
    <source>
        <strain evidence="20">JMRC FSU:6197</strain>
    </source>
</reference>
<evidence type="ECO:0000256" key="6">
    <source>
        <dbReference type="ARBA" id="ARBA00022692"/>
    </source>
</evidence>
<evidence type="ECO:0000259" key="18">
    <source>
        <dbReference type="Pfam" id="PF04253"/>
    </source>
</evidence>
<dbReference type="SUPFAM" id="SSF47672">
    <property type="entry name" value="Transferrin receptor-like dimerisation domain"/>
    <property type="match status" value="1"/>
</dbReference>
<name>A0A077WQ78_9FUNG</name>
<dbReference type="InterPro" id="IPR007365">
    <property type="entry name" value="TFR-like_dimer_dom"/>
</dbReference>
<evidence type="ECO:0000256" key="9">
    <source>
        <dbReference type="ARBA" id="ARBA00022833"/>
    </source>
</evidence>
<dbReference type="SUPFAM" id="SSF52025">
    <property type="entry name" value="PA domain"/>
    <property type="match status" value="1"/>
</dbReference>
<evidence type="ECO:0008006" key="21">
    <source>
        <dbReference type="Google" id="ProtNLM"/>
    </source>
</evidence>
<dbReference type="FunFam" id="3.40.630.10:FF:000009">
    <property type="entry name" value="N-acetylated-alpha-linked acidic dipeptidase 2"/>
    <property type="match status" value="1"/>
</dbReference>
<evidence type="ECO:0000256" key="14">
    <source>
        <dbReference type="ARBA" id="ARBA00023180"/>
    </source>
</evidence>
<evidence type="ECO:0000256" key="5">
    <source>
        <dbReference type="ARBA" id="ARBA00022670"/>
    </source>
</evidence>
<proteinExistence type="inferred from homology"/>
<gene>
    <name evidence="20" type="ORF">LRAMOSA02403</name>
</gene>
<keyword evidence="7" id="KW-0479">Metal-binding</keyword>
<dbReference type="EMBL" id="LK023335">
    <property type="protein sequence ID" value="CDS09726.1"/>
    <property type="molecule type" value="Genomic_DNA"/>
</dbReference>
<dbReference type="SUPFAM" id="SSF53187">
    <property type="entry name" value="Zn-dependent exopeptidases"/>
    <property type="match status" value="1"/>
</dbReference>
<evidence type="ECO:0000256" key="10">
    <source>
        <dbReference type="ARBA" id="ARBA00022968"/>
    </source>
</evidence>
<sequence>MPEGYVALPQDNDPGQTSQPKSLIDRAKQWWHHQNNEERAPLLDRKRMTLQPPKRKTIKVIIVTVLILLALLVLGVVLALWIDKDDNNQVGKKRPLSETEQLMLDFPSKDNIREYLKYYTSEAHLAGTEADKRQAEWTRDKFIEFGISDTSIETYYPLLNYPVSRRFGIVSGPKEFQYEAELREDPVEEDPTSHDPDVVPTFHGYSKNGTALGRVVYANYGRVEDFQFLVDQGIDLNGTIALMRYGGAFRGLKVRAAQVFGCSGALIYSDPIDDGPIDKDDYPHVNPAKGYPEGPWYVAIMTFLNDYKLTMRSPSSAQRGSVQFLSLTAGDPLTPGYAATKDAPRLNPEDVEGLAKIPSLPLSYRDALPLLKAMEGRGVRGENDWAGGLEEVGYYSGPTEGEAYLENIVDNKITPIWNTIGVIEGSEDPDRVIVLGNHRDAWVYGAVDPNSGSSAMIELARTFGELLKTGWRPARTIILASWDAEEYGLVGSTEWVEDHDWLKDKAVTYINVDTAVSGPHFVIQASPSLNQLIYEVASLVKDPRTGGSVYDAWAELTNRTIAPSPKPYIGQLGSGSDFVPFLDHLGISSISLAFAGDYGVYHSNYDSFHWMEKFGDPGFHYHATMTKIWGLLALRLADSPILPLHPVDYADALDDYVDYLVEFSTSLSTTSDSKSFPLLRKAVHKLRKVAVKFEKRLQSLESQVYSYSHLSNVPKSLITSLRKANDRLAFFERGLIDPEGIQNREWFKHIAYAPGLWTGYSSQVFPAITDALEDNDDELAMYKEERAAQCIRGAADSLK</sequence>
<evidence type="ECO:0000256" key="11">
    <source>
        <dbReference type="ARBA" id="ARBA00022989"/>
    </source>
</evidence>
<feature type="region of interest" description="Disordered" evidence="15">
    <location>
        <begin position="1"/>
        <end position="23"/>
    </location>
</feature>
<keyword evidence="12" id="KW-0482">Metalloprotease</keyword>
<dbReference type="InterPro" id="IPR007484">
    <property type="entry name" value="Peptidase_M28"/>
</dbReference>
<keyword evidence="6 16" id="KW-0812">Transmembrane</keyword>
<dbReference type="GO" id="GO:0008237">
    <property type="term" value="F:metallopeptidase activity"/>
    <property type="evidence" value="ECO:0007669"/>
    <property type="project" value="UniProtKB-KW"/>
</dbReference>
<dbReference type="Gene3D" id="1.20.930.40">
    <property type="entry name" value="Transferrin receptor-like, dimerisation domain"/>
    <property type="match status" value="1"/>
</dbReference>
<dbReference type="OrthoDB" id="5841748at2759"/>
<evidence type="ECO:0000256" key="7">
    <source>
        <dbReference type="ARBA" id="ARBA00022723"/>
    </source>
</evidence>
<keyword evidence="5" id="KW-0645">Protease</keyword>
<evidence type="ECO:0000256" key="8">
    <source>
        <dbReference type="ARBA" id="ARBA00022801"/>
    </source>
</evidence>
<dbReference type="GO" id="GO:0016020">
    <property type="term" value="C:membrane"/>
    <property type="evidence" value="ECO:0007669"/>
    <property type="project" value="UniProtKB-SubCell"/>
</dbReference>
<comment type="cofactor">
    <cofactor evidence="1">
        <name>Zn(2+)</name>
        <dbReference type="ChEBI" id="CHEBI:29105"/>
    </cofactor>
</comment>
<dbReference type="InterPro" id="IPR036757">
    <property type="entry name" value="TFR-like_dimer_dom_sf"/>
</dbReference>
<dbReference type="Gene3D" id="3.40.630.10">
    <property type="entry name" value="Zn peptidases"/>
    <property type="match status" value="1"/>
</dbReference>
<evidence type="ECO:0000256" key="15">
    <source>
        <dbReference type="SAM" id="MobiDB-lite"/>
    </source>
</evidence>
<evidence type="ECO:0000259" key="19">
    <source>
        <dbReference type="Pfam" id="PF04389"/>
    </source>
</evidence>
<dbReference type="PANTHER" id="PTHR10404">
    <property type="entry name" value="N-ACETYLATED-ALPHA-LINKED ACIDIC DIPEPTIDASE"/>
    <property type="match status" value="1"/>
</dbReference>
<keyword evidence="14" id="KW-0325">Glycoprotein</keyword>
<dbReference type="AlphaFoldDB" id="A0A077WQ78"/>
<keyword evidence="13 16" id="KW-0472">Membrane</keyword>
<dbReference type="PANTHER" id="PTHR10404:SF46">
    <property type="entry name" value="VACUOLAR PROTEIN SORTING-ASSOCIATED PROTEIN 70"/>
    <property type="match status" value="1"/>
</dbReference>
<dbReference type="GO" id="GO:0046872">
    <property type="term" value="F:metal ion binding"/>
    <property type="evidence" value="ECO:0007669"/>
    <property type="project" value="UniProtKB-KW"/>
</dbReference>
<dbReference type="GO" id="GO:0006508">
    <property type="term" value="P:proteolysis"/>
    <property type="evidence" value="ECO:0007669"/>
    <property type="project" value="UniProtKB-KW"/>
</dbReference>
<evidence type="ECO:0000256" key="4">
    <source>
        <dbReference type="ARBA" id="ARBA00022645"/>
    </source>
</evidence>
<evidence type="ECO:0000256" key="1">
    <source>
        <dbReference type="ARBA" id="ARBA00001947"/>
    </source>
</evidence>
<evidence type="ECO:0000256" key="2">
    <source>
        <dbReference type="ARBA" id="ARBA00004606"/>
    </source>
</evidence>
<feature type="domain" description="Transferrin receptor-like dimerisation" evidence="18">
    <location>
        <begin position="675"/>
        <end position="799"/>
    </location>
</feature>
<keyword evidence="8" id="KW-0378">Hydrolase</keyword>
<organism evidence="20">
    <name type="scientific">Lichtheimia ramosa</name>
    <dbReference type="NCBI Taxonomy" id="688394"/>
    <lineage>
        <taxon>Eukaryota</taxon>
        <taxon>Fungi</taxon>
        <taxon>Fungi incertae sedis</taxon>
        <taxon>Mucoromycota</taxon>
        <taxon>Mucoromycotina</taxon>
        <taxon>Mucoromycetes</taxon>
        <taxon>Mucorales</taxon>
        <taxon>Lichtheimiaceae</taxon>
        <taxon>Lichtheimia</taxon>
    </lineage>
</organism>
<dbReference type="GO" id="GO:0004180">
    <property type="term" value="F:carboxypeptidase activity"/>
    <property type="evidence" value="ECO:0007669"/>
    <property type="project" value="UniProtKB-KW"/>
</dbReference>
<dbReference type="Gene3D" id="3.50.30.30">
    <property type="match status" value="1"/>
</dbReference>
<dbReference type="CDD" id="cd02121">
    <property type="entry name" value="PA_GCPII_like"/>
    <property type="match status" value="1"/>
</dbReference>
<keyword evidence="11 16" id="KW-1133">Transmembrane helix</keyword>
<evidence type="ECO:0000313" key="20">
    <source>
        <dbReference type="EMBL" id="CDS09726.1"/>
    </source>
</evidence>
<accession>A0A077WQ78</accession>
<comment type="similarity">
    <text evidence="3">Belongs to the peptidase M28 family. M28B subfamily.</text>
</comment>
<comment type="subcellular location">
    <subcellularLocation>
        <location evidence="2">Membrane</location>
        <topology evidence="2">Single-pass type II membrane protein</topology>
    </subcellularLocation>
</comment>
<dbReference type="InterPro" id="IPR039373">
    <property type="entry name" value="Peptidase_M28B"/>
</dbReference>
<evidence type="ECO:0000256" key="16">
    <source>
        <dbReference type="SAM" id="Phobius"/>
    </source>
</evidence>
<keyword evidence="9" id="KW-0862">Zinc</keyword>
<dbReference type="Pfam" id="PF02225">
    <property type="entry name" value="PA"/>
    <property type="match status" value="1"/>
</dbReference>
<feature type="transmembrane region" description="Helical" evidence="16">
    <location>
        <begin position="60"/>
        <end position="82"/>
    </location>
</feature>
<evidence type="ECO:0000256" key="12">
    <source>
        <dbReference type="ARBA" id="ARBA00023049"/>
    </source>
</evidence>
<evidence type="ECO:0000256" key="13">
    <source>
        <dbReference type="ARBA" id="ARBA00023136"/>
    </source>
</evidence>
<keyword evidence="10" id="KW-0735">Signal-anchor</keyword>
<evidence type="ECO:0000259" key="17">
    <source>
        <dbReference type="Pfam" id="PF02225"/>
    </source>
</evidence>
<feature type="domain" description="Peptidase M28" evidence="19">
    <location>
        <begin position="418"/>
        <end position="608"/>
    </location>
</feature>
<dbReference type="Pfam" id="PF04253">
    <property type="entry name" value="TFR_dimer"/>
    <property type="match status" value="1"/>
</dbReference>
<dbReference type="CDD" id="cd08022">
    <property type="entry name" value="M28_PSMA_like"/>
    <property type="match status" value="1"/>
</dbReference>
<protein>
    <recommendedName>
        <fullName evidence="21">Glutamate carboxypeptidase II</fullName>
    </recommendedName>
</protein>
<dbReference type="Pfam" id="PF04389">
    <property type="entry name" value="Peptidase_M28"/>
    <property type="match status" value="1"/>
</dbReference>
<dbReference type="InterPro" id="IPR046450">
    <property type="entry name" value="PA_dom_sf"/>
</dbReference>
<dbReference type="InterPro" id="IPR003137">
    <property type="entry name" value="PA_domain"/>
</dbReference>